<organism evidence="1">
    <name type="scientific">Ophidiomyces ophidiicola</name>
    <dbReference type="NCBI Taxonomy" id="1387563"/>
    <lineage>
        <taxon>Eukaryota</taxon>
        <taxon>Fungi</taxon>
        <taxon>Dikarya</taxon>
        <taxon>Ascomycota</taxon>
        <taxon>Pezizomycotina</taxon>
        <taxon>Eurotiomycetes</taxon>
        <taxon>Eurotiomycetidae</taxon>
        <taxon>Onygenales</taxon>
        <taxon>Onygenaceae</taxon>
        <taxon>Ophidiomyces</taxon>
    </lineage>
</organism>
<evidence type="ECO:0000313" key="1">
    <source>
        <dbReference type="EMBL" id="KAI2384026.1"/>
    </source>
</evidence>
<proteinExistence type="predicted"/>
<protein>
    <submittedName>
        <fullName evidence="1">Slightly ste11-like protein</fullName>
    </submittedName>
</protein>
<sequence length="659" mass="73002">MSYDRVLPKPLGLFCDLSSRGIPPRVSSLLGHRIVVEGLNRPSRDQHGRQLSTPSGTPPSSIPTARCQGPDFGPSKEHALHKAPESIPIPLSGNLASSGTVLEASRNHRAASAGSSKSTSSRDSSVLFCLCQPDPKIPRPRNAFILFRQHFQAAVVAQNPGLANPEISKIIGEKWRNLPVESKQDWKNLAEEEKARHQQQYPDYRYQPRRYGRKGSNAGAASSGISNNPTGASVCNRCGGRVMNAPPTPIVSIVSSTQRQGCSAPPHINQQPSADAKSSRKRARSVSPLHSHLKQNQGTTAPTPYQDKDGLFSPDMKRGRWCPIRQNFSSCSTYSQRSSSYPRLETLRLKGLNSTESPRPFRTSSFSKPVQDPRLVLPPLQTLPSTNQSSQSQVKTLVMTIPFLNKIKVLSKISPPFSTSISAQSCQGAVIAVEGQDHLSVQCVLEYLKNVLSSRDGQIVHIFEGPDPASPEVPTKAEETRDATVQYLKTISKWHKISEDILRFINNSSTISNHQSHSLIPSRENSPTFCSLEKRGWFPENRTSQPSDSIFRIALVPQYQLSTADAHACTTPINDAYAPIDHWQWMASLWRGCVGPDVTICIRDCEKEELETYGEGNPVEIRLEDTRTLVVRRRTNSEKSIEEKALRRIGFEVGEFIRR</sequence>
<reference evidence="1" key="1">
    <citation type="journal article" date="2022" name="bioRxiv">
        <title>Population genetic analysis of Ophidiomyces ophidiicola, the causative agent of snake fungal disease, indicates recent introductions to the USA.</title>
        <authorList>
            <person name="Ladner J.T."/>
            <person name="Palmer J.M."/>
            <person name="Ettinger C.L."/>
            <person name="Stajich J.E."/>
            <person name="Farrell T.M."/>
            <person name="Glorioso B.M."/>
            <person name="Lawson B."/>
            <person name="Price S.J."/>
            <person name="Stengle A.G."/>
            <person name="Grear D.A."/>
            <person name="Lorch J.M."/>
        </authorList>
    </citation>
    <scope>NUCLEOTIDE SEQUENCE</scope>
    <source>
        <strain evidence="1">NWHC 24266-5</strain>
    </source>
</reference>
<gene>
    <name evidence="1" type="primary">RFG1</name>
    <name evidence="1" type="ORF">LOY88_004919</name>
</gene>
<name>A0ACB8US61_9EURO</name>
<dbReference type="EMBL" id="JALBCA010000080">
    <property type="protein sequence ID" value="KAI2384026.1"/>
    <property type="molecule type" value="Genomic_DNA"/>
</dbReference>
<accession>A0ACB8US61</accession>
<comment type="caution">
    <text evidence="1">The sequence shown here is derived from an EMBL/GenBank/DDBJ whole genome shotgun (WGS) entry which is preliminary data.</text>
</comment>